<protein>
    <submittedName>
        <fullName evidence="1">Uncharacterized protein</fullName>
    </submittedName>
</protein>
<evidence type="ECO:0000313" key="1">
    <source>
        <dbReference type="EMBL" id="KAJ1192602.1"/>
    </source>
</evidence>
<reference evidence="1" key="1">
    <citation type="journal article" date="2022" name="bioRxiv">
        <title>Sequencing and chromosome-scale assembly of the giantPleurodeles waltlgenome.</title>
        <authorList>
            <person name="Brown T."/>
            <person name="Elewa A."/>
            <person name="Iarovenko S."/>
            <person name="Subramanian E."/>
            <person name="Araus A.J."/>
            <person name="Petzold A."/>
            <person name="Susuki M."/>
            <person name="Suzuki K.-i.T."/>
            <person name="Hayashi T."/>
            <person name="Toyoda A."/>
            <person name="Oliveira C."/>
            <person name="Osipova E."/>
            <person name="Leigh N.D."/>
            <person name="Simon A."/>
            <person name="Yun M.H."/>
        </authorList>
    </citation>
    <scope>NUCLEOTIDE SEQUENCE</scope>
    <source>
        <strain evidence="1">20211129_DDA</strain>
        <tissue evidence="1">Liver</tissue>
    </source>
</reference>
<accession>A0AAV7UY19</accession>
<proteinExistence type="predicted"/>
<organism evidence="1 2">
    <name type="scientific">Pleurodeles waltl</name>
    <name type="common">Iberian ribbed newt</name>
    <dbReference type="NCBI Taxonomy" id="8319"/>
    <lineage>
        <taxon>Eukaryota</taxon>
        <taxon>Metazoa</taxon>
        <taxon>Chordata</taxon>
        <taxon>Craniata</taxon>
        <taxon>Vertebrata</taxon>
        <taxon>Euteleostomi</taxon>
        <taxon>Amphibia</taxon>
        <taxon>Batrachia</taxon>
        <taxon>Caudata</taxon>
        <taxon>Salamandroidea</taxon>
        <taxon>Salamandridae</taxon>
        <taxon>Pleurodelinae</taxon>
        <taxon>Pleurodeles</taxon>
    </lineage>
</organism>
<name>A0AAV7UY19_PLEWA</name>
<evidence type="ECO:0000313" key="2">
    <source>
        <dbReference type="Proteomes" id="UP001066276"/>
    </source>
</evidence>
<dbReference type="AlphaFoldDB" id="A0AAV7UY19"/>
<gene>
    <name evidence="1" type="ORF">NDU88_001909</name>
</gene>
<dbReference type="EMBL" id="JANPWB010000004">
    <property type="protein sequence ID" value="KAJ1192602.1"/>
    <property type="molecule type" value="Genomic_DNA"/>
</dbReference>
<comment type="caution">
    <text evidence="1">The sequence shown here is derived from an EMBL/GenBank/DDBJ whole genome shotgun (WGS) entry which is preliminary data.</text>
</comment>
<keyword evidence="2" id="KW-1185">Reference proteome</keyword>
<dbReference type="Proteomes" id="UP001066276">
    <property type="component" value="Chromosome 2_2"/>
</dbReference>
<sequence length="98" mass="11030">MARAVVTGSVQWNKHHGECGMQECWQLWKRETDVLGRVDGLCRCHGFRAMERAPWRMWNAGGLAVVEKVGAGGTGEGAVIRIYLRIKDLPHFYDSDLS</sequence>